<evidence type="ECO:0000256" key="3">
    <source>
        <dbReference type="ARBA" id="ARBA00023163"/>
    </source>
</evidence>
<name>A0A4S9B1U7_AURPU</name>
<sequence length="452" mass="50520">MLHSKRKPKRHPSPPLSGHRQRTPPTMDLAKNLLRTTARAFYTTEEVLIIDALGIHSTLTDADLAHCLGTNRKELRKQCGKLKDHGLVSVQSRAEKKEDAPPPSTNPNFKNRDYVKHQDWYWLHFHPAIDAIKYRLSRLSKHIDSMGAPTTEKKDLECPRCKSQYTDLEVMDNIDPMSGSFLCHLCEHPLDPVDEELQKGENESKMRLNTQVAAIEALLREIDQANVPENDFDTALSLHLPINRGDAHPDRPSRIAEEVKPSIAGSKGLALAPETVKVQLEDDTTAKPDPEAARIKREKEAKQNALPEWLTKSTVSGEVTTAGAKELREQRERDAHAGGLSVDDAADEKKLGGTPGRDDAVMDDYWAAYAAEQERARLQEEQDEEEDEEEDEFEDVPTMVGVPDIKVEDAEGPNAKRVKVEEEVDAKPLANVAPATDANAESDEDDMEFEDV</sequence>
<dbReference type="PROSITE" id="PS51344">
    <property type="entry name" value="HTH_TFE_IIE"/>
    <property type="match status" value="1"/>
</dbReference>
<dbReference type="InterPro" id="IPR017919">
    <property type="entry name" value="TFIIE/TFIIEa_HTH"/>
</dbReference>
<accession>A0A4S9B1U7</accession>
<dbReference type="SMART" id="SM00531">
    <property type="entry name" value="TFIIE"/>
    <property type="match status" value="1"/>
</dbReference>
<organism evidence="6 8">
    <name type="scientific">Aureobasidium pullulans</name>
    <name type="common">Black yeast</name>
    <name type="synonym">Pullularia pullulans</name>
    <dbReference type="NCBI Taxonomy" id="5580"/>
    <lineage>
        <taxon>Eukaryota</taxon>
        <taxon>Fungi</taxon>
        <taxon>Dikarya</taxon>
        <taxon>Ascomycota</taxon>
        <taxon>Pezizomycotina</taxon>
        <taxon>Dothideomycetes</taxon>
        <taxon>Dothideomycetidae</taxon>
        <taxon>Dothideales</taxon>
        <taxon>Saccotheciaceae</taxon>
        <taxon>Aureobasidium</taxon>
    </lineage>
</organism>
<dbReference type="Pfam" id="PF02002">
    <property type="entry name" value="TFIIE_alpha"/>
    <property type="match status" value="1"/>
</dbReference>
<dbReference type="PANTHER" id="PTHR13097:SF7">
    <property type="entry name" value="GENERAL TRANSCRIPTION FACTOR IIE SUBUNIT 1"/>
    <property type="match status" value="1"/>
</dbReference>
<dbReference type="InterPro" id="IPR039997">
    <property type="entry name" value="TFE"/>
</dbReference>
<evidence type="ECO:0000256" key="4">
    <source>
        <dbReference type="SAM" id="MobiDB-lite"/>
    </source>
</evidence>
<dbReference type="GO" id="GO:0006367">
    <property type="term" value="P:transcription initiation at RNA polymerase II promoter"/>
    <property type="evidence" value="ECO:0007669"/>
    <property type="project" value="InterPro"/>
</dbReference>
<dbReference type="InterPro" id="IPR024550">
    <property type="entry name" value="TFIIEa/SarR/Rpc3_HTH_dom"/>
</dbReference>
<dbReference type="GO" id="GO:0005673">
    <property type="term" value="C:transcription factor TFIIE complex"/>
    <property type="evidence" value="ECO:0007669"/>
    <property type="project" value="TreeGrafter"/>
</dbReference>
<feature type="region of interest" description="Disordered" evidence="4">
    <location>
        <begin position="296"/>
        <end position="452"/>
    </location>
</feature>
<dbReference type="SUPFAM" id="SSF46785">
    <property type="entry name" value="Winged helix' DNA-binding domain"/>
    <property type="match status" value="1"/>
</dbReference>
<evidence type="ECO:0000313" key="8">
    <source>
        <dbReference type="Proteomes" id="UP000304928"/>
    </source>
</evidence>
<dbReference type="PANTHER" id="PTHR13097">
    <property type="entry name" value="TRANSCRIPTION INITIATION FACTOR IIE, ALPHA SUBUNIT"/>
    <property type="match status" value="1"/>
</dbReference>
<feature type="compositionally biased region" description="Acidic residues" evidence="4">
    <location>
        <begin position="440"/>
        <end position="452"/>
    </location>
</feature>
<evidence type="ECO:0000313" key="6">
    <source>
        <dbReference type="EMBL" id="THW86668.1"/>
    </source>
</evidence>
<feature type="domain" description="HTH TFE/IIEalpha-type" evidence="5">
    <location>
        <begin position="30"/>
        <end position="133"/>
    </location>
</feature>
<comment type="similarity">
    <text evidence="1">Belongs to the TFIIE alpha subunit family.</text>
</comment>
<protein>
    <recommendedName>
        <fullName evidence="5">HTH TFE/IIEalpha-type domain-containing protein</fullName>
    </recommendedName>
</protein>
<dbReference type="Gene3D" id="3.30.40.10">
    <property type="entry name" value="Zinc/RING finger domain, C3HC4 (zinc finger)"/>
    <property type="match status" value="1"/>
</dbReference>
<keyword evidence="3" id="KW-0804">Transcription</keyword>
<evidence type="ECO:0000256" key="2">
    <source>
        <dbReference type="ARBA" id="ARBA00023015"/>
    </source>
</evidence>
<dbReference type="EMBL" id="QZBN01000137">
    <property type="protein sequence ID" value="THZ50625.1"/>
    <property type="molecule type" value="Genomic_DNA"/>
</dbReference>
<reference evidence="8 9" key="1">
    <citation type="submission" date="2018-10" db="EMBL/GenBank/DDBJ databases">
        <title>Fifty Aureobasidium pullulans genomes reveal a recombining polyextremotolerant generalist.</title>
        <authorList>
            <person name="Gostincar C."/>
            <person name="Turk M."/>
            <person name="Zajc J."/>
            <person name="Gunde-Cimerman N."/>
        </authorList>
    </citation>
    <scope>NUCLEOTIDE SEQUENCE [LARGE SCALE GENOMIC DNA]</scope>
    <source>
        <strain evidence="6 8">EXF-10507</strain>
        <strain evidence="7 9">EXF-3844</strain>
    </source>
</reference>
<feature type="region of interest" description="Disordered" evidence="4">
    <location>
        <begin position="90"/>
        <end position="110"/>
    </location>
</feature>
<feature type="compositionally biased region" description="Acidic residues" evidence="4">
    <location>
        <begin position="381"/>
        <end position="395"/>
    </location>
</feature>
<dbReference type="AlphaFoldDB" id="A0A4S9B1U7"/>
<feature type="compositionally biased region" description="Basic and acidic residues" evidence="4">
    <location>
        <begin position="325"/>
        <end position="336"/>
    </location>
</feature>
<feature type="compositionally biased region" description="Basic residues" evidence="4">
    <location>
        <begin position="1"/>
        <end position="12"/>
    </location>
</feature>
<gene>
    <name evidence="7" type="ORF">D6C90_02433</name>
    <name evidence="6" type="ORF">D6D15_07231</name>
</gene>
<dbReference type="InterPro" id="IPR002853">
    <property type="entry name" value="TFIIE_asu"/>
</dbReference>
<comment type="caution">
    <text evidence="6">The sequence shown here is derived from an EMBL/GenBank/DDBJ whole genome shotgun (WGS) entry which is preliminary data.</text>
</comment>
<evidence type="ECO:0000313" key="7">
    <source>
        <dbReference type="EMBL" id="THZ50625.1"/>
    </source>
</evidence>
<dbReference type="Proteomes" id="UP000304928">
    <property type="component" value="Unassembled WGS sequence"/>
</dbReference>
<evidence type="ECO:0000256" key="1">
    <source>
        <dbReference type="ARBA" id="ARBA00008947"/>
    </source>
</evidence>
<keyword evidence="2" id="KW-0805">Transcription regulation</keyword>
<dbReference type="SUPFAM" id="SSF57783">
    <property type="entry name" value="Zinc beta-ribbon"/>
    <property type="match status" value="1"/>
</dbReference>
<dbReference type="InterPro" id="IPR013083">
    <property type="entry name" value="Znf_RING/FYVE/PHD"/>
</dbReference>
<feature type="compositionally biased region" description="Basic and acidic residues" evidence="4">
    <location>
        <begin position="347"/>
        <end position="360"/>
    </location>
</feature>
<dbReference type="EMBL" id="QZAR01000144">
    <property type="protein sequence ID" value="THW86668.1"/>
    <property type="molecule type" value="Genomic_DNA"/>
</dbReference>
<dbReference type="Proteomes" id="UP000310121">
    <property type="component" value="Unassembled WGS sequence"/>
</dbReference>
<feature type="region of interest" description="Disordered" evidence="4">
    <location>
        <begin position="1"/>
        <end position="25"/>
    </location>
</feature>
<proteinExistence type="inferred from homology"/>
<dbReference type="InterPro" id="IPR036390">
    <property type="entry name" value="WH_DNA-bd_sf"/>
</dbReference>
<evidence type="ECO:0000313" key="9">
    <source>
        <dbReference type="Proteomes" id="UP000310121"/>
    </source>
</evidence>
<evidence type="ECO:0000259" key="5">
    <source>
        <dbReference type="PROSITE" id="PS51344"/>
    </source>
</evidence>